<evidence type="ECO:0000313" key="3">
    <source>
        <dbReference type="Proteomes" id="UP000785679"/>
    </source>
</evidence>
<name>A0A8J8P7R9_HALGN</name>
<sequence>MTLDQAQSRWILRGVWLFLIAISILSSANIFSNAIRVSCFIFFRWTLKVLVFFQQEFRIGPLFDSLVLGVSQQIFCNFDQPLRLQLFGSISQALCSLPRIYGLSYSQVLALNTLAQVFLSQSTPLDYLSTSPLLLNGVPAVRQPCDFLGSSFLLIWILQSIVSSCFLSPVF</sequence>
<comment type="caution">
    <text evidence="2">The sequence shown here is derived from an EMBL/GenBank/DDBJ whole genome shotgun (WGS) entry which is preliminary data.</text>
</comment>
<dbReference type="AlphaFoldDB" id="A0A8J8P7R9"/>
<proteinExistence type="predicted"/>
<evidence type="ECO:0000313" key="2">
    <source>
        <dbReference type="EMBL" id="TNV87086.1"/>
    </source>
</evidence>
<keyword evidence="1" id="KW-0472">Membrane</keyword>
<reference evidence="2" key="1">
    <citation type="submission" date="2019-06" db="EMBL/GenBank/DDBJ databases">
        <authorList>
            <person name="Zheng W."/>
        </authorList>
    </citation>
    <scope>NUCLEOTIDE SEQUENCE</scope>
    <source>
        <strain evidence="2">QDHG01</strain>
    </source>
</reference>
<dbReference type="EMBL" id="RRYP01000638">
    <property type="protein sequence ID" value="TNV87086.1"/>
    <property type="molecule type" value="Genomic_DNA"/>
</dbReference>
<keyword evidence="1" id="KW-1133">Transmembrane helix</keyword>
<gene>
    <name evidence="2" type="ORF">FGO68_gene11614</name>
</gene>
<dbReference type="Proteomes" id="UP000785679">
    <property type="component" value="Unassembled WGS sequence"/>
</dbReference>
<evidence type="ECO:0000256" key="1">
    <source>
        <dbReference type="SAM" id="Phobius"/>
    </source>
</evidence>
<protein>
    <submittedName>
        <fullName evidence="2">Uncharacterized protein</fullName>
    </submittedName>
</protein>
<accession>A0A8J8P7R9</accession>
<keyword evidence="1" id="KW-0812">Transmembrane</keyword>
<feature type="transmembrane region" description="Helical" evidence="1">
    <location>
        <begin position="10"/>
        <end position="28"/>
    </location>
</feature>
<feature type="transmembrane region" description="Helical" evidence="1">
    <location>
        <begin position="152"/>
        <end position="170"/>
    </location>
</feature>
<organism evidence="2 3">
    <name type="scientific">Halteria grandinella</name>
    <dbReference type="NCBI Taxonomy" id="5974"/>
    <lineage>
        <taxon>Eukaryota</taxon>
        <taxon>Sar</taxon>
        <taxon>Alveolata</taxon>
        <taxon>Ciliophora</taxon>
        <taxon>Intramacronucleata</taxon>
        <taxon>Spirotrichea</taxon>
        <taxon>Stichotrichia</taxon>
        <taxon>Sporadotrichida</taxon>
        <taxon>Halteriidae</taxon>
        <taxon>Halteria</taxon>
    </lineage>
</organism>
<keyword evidence="3" id="KW-1185">Reference proteome</keyword>